<dbReference type="EC" id="3.-.-.-" evidence="2"/>
<dbReference type="InterPro" id="IPR001466">
    <property type="entry name" value="Beta-lactam-related"/>
</dbReference>
<dbReference type="GO" id="GO:0016787">
    <property type="term" value="F:hydrolase activity"/>
    <property type="evidence" value="ECO:0007669"/>
    <property type="project" value="UniProtKB-KW"/>
</dbReference>
<evidence type="ECO:0000259" key="1">
    <source>
        <dbReference type="Pfam" id="PF00144"/>
    </source>
</evidence>
<reference evidence="3" key="1">
    <citation type="journal article" date="2019" name="Int. J. Syst. Evol. Microbiol.">
        <title>The Global Catalogue of Microorganisms (GCM) 10K type strain sequencing project: providing services to taxonomists for standard genome sequencing and annotation.</title>
        <authorList>
            <consortium name="The Broad Institute Genomics Platform"/>
            <consortium name="The Broad Institute Genome Sequencing Center for Infectious Disease"/>
            <person name="Wu L."/>
            <person name="Ma J."/>
        </authorList>
    </citation>
    <scope>NUCLEOTIDE SEQUENCE [LARGE SCALE GENOMIC DNA]</scope>
    <source>
        <strain evidence="3">CGMCC 4.7643</strain>
    </source>
</reference>
<comment type="caution">
    <text evidence="2">The sequence shown here is derived from an EMBL/GenBank/DDBJ whole genome shotgun (WGS) entry which is preliminary data.</text>
</comment>
<dbReference type="EMBL" id="JBHUKU010000001">
    <property type="protein sequence ID" value="MFD2457079.1"/>
    <property type="molecule type" value="Genomic_DNA"/>
</dbReference>
<protein>
    <submittedName>
        <fullName evidence="2">Serine hydrolase domain-containing protein</fullName>
        <ecNumber evidence="2">3.-.-.-</ecNumber>
    </submittedName>
</protein>
<dbReference type="SUPFAM" id="SSF56601">
    <property type="entry name" value="beta-lactamase/transpeptidase-like"/>
    <property type="match status" value="1"/>
</dbReference>
<dbReference type="PANTHER" id="PTHR46825">
    <property type="entry name" value="D-ALANYL-D-ALANINE-CARBOXYPEPTIDASE/ENDOPEPTIDASE AMPH"/>
    <property type="match status" value="1"/>
</dbReference>
<sequence length="356" mass="38809">MSFTGFDTWLAARAAEDLFSGVVLIRRGTETVFSGSYGWASRRWRVPNTLATRFDTASVTKLFTAVAAFRLADEGRLELDAPIAGLVDLRGTTISPEVTVRHLLTHTSGIADDADEEAGESYEALWEAKPVYSVTRTRDHLPNFAYKKPMFAPGTGCRYCNAGYLLVGMAIEEVTGTGYRDHVREAVFARAGMADSDFFDRRDPAPDVAEGWDPVVGTEGRITGWQQNIFSYPPIGSPDGGAHSTVDDLVRFLRAVRGGELLSAESTSRFLTPQVPHHESADGDVWYGFGLEFTLGADGEVRNHYKDGGNTGACALARHYPAAGLDVAMLSNLTTGGLAVIREIDRRITRDLHLIT</sequence>
<keyword evidence="2" id="KW-0378">Hydrolase</keyword>
<keyword evidence="3" id="KW-1185">Reference proteome</keyword>
<dbReference type="Proteomes" id="UP001597419">
    <property type="component" value="Unassembled WGS sequence"/>
</dbReference>
<dbReference type="Pfam" id="PF00144">
    <property type="entry name" value="Beta-lactamase"/>
    <property type="match status" value="1"/>
</dbReference>
<organism evidence="2 3">
    <name type="scientific">Amycolatopsis samaneae</name>
    <dbReference type="NCBI Taxonomy" id="664691"/>
    <lineage>
        <taxon>Bacteria</taxon>
        <taxon>Bacillati</taxon>
        <taxon>Actinomycetota</taxon>
        <taxon>Actinomycetes</taxon>
        <taxon>Pseudonocardiales</taxon>
        <taxon>Pseudonocardiaceae</taxon>
        <taxon>Amycolatopsis</taxon>
    </lineage>
</organism>
<feature type="domain" description="Beta-lactamase-related" evidence="1">
    <location>
        <begin position="12"/>
        <end position="336"/>
    </location>
</feature>
<evidence type="ECO:0000313" key="3">
    <source>
        <dbReference type="Proteomes" id="UP001597419"/>
    </source>
</evidence>
<dbReference type="Gene3D" id="3.40.710.10">
    <property type="entry name" value="DD-peptidase/beta-lactamase superfamily"/>
    <property type="match status" value="1"/>
</dbReference>
<dbReference type="RefSeq" id="WP_345402083.1">
    <property type="nucleotide sequence ID" value="NZ_BAABHG010000013.1"/>
</dbReference>
<name>A0ABW5G721_9PSEU</name>
<accession>A0ABW5G721</accession>
<dbReference type="InterPro" id="IPR050491">
    <property type="entry name" value="AmpC-like"/>
</dbReference>
<evidence type="ECO:0000313" key="2">
    <source>
        <dbReference type="EMBL" id="MFD2457079.1"/>
    </source>
</evidence>
<proteinExistence type="predicted"/>
<dbReference type="PANTHER" id="PTHR46825:SF9">
    <property type="entry name" value="BETA-LACTAMASE-RELATED DOMAIN-CONTAINING PROTEIN"/>
    <property type="match status" value="1"/>
</dbReference>
<dbReference type="InterPro" id="IPR012338">
    <property type="entry name" value="Beta-lactam/transpept-like"/>
</dbReference>
<gene>
    <name evidence="2" type="ORF">ACFSYJ_00645</name>
</gene>